<dbReference type="Proteomes" id="UP000632222">
    <property type="component" value="Unassembled WGS sequence"/>
</dbReference>
<comment type="caution">
    <text evidence="1">The sequence shown here is derived from an EMBL/GenBank/DDBJ whole genome shotgun (WGS) entry which is preliminary data.</text>
</comment>
<dbReference type="PROSITE" id="PS51257">
    <property type="entry name" value="PROKAR_LIPOPROTEIN"/>
    <property type="match status" value="1"/>
</dbReference>
<proteinExistence type="predicted"/>
<organism evidence="1 2">
    <name type="scientific">Deinococcus roseus</name>
    <dbReference type="NCBI Taxonomy" id="392414"/>
    <lineage>
        <taxon>Bacteria</taxon>
        <taxon>Thermotogati</taxon>
        <taxon>Deinococcota</taxon>
        <taxon>Deinococci</taxon>
        <taxon>Deinococcales</taxon>
        <taxon>Deinococcaceae</taxon>
        <taxon>Deinococcus</taxon>
    </lineage>
</organism>
<keyword evidence="2" id="KW-1185">Reference proteome</keyword>
<protein>
    <recommendedName>
        <fullName evidence="3">DUF4884 domain-containing protein</fullName>
    </recommendedName>
</protein>
<evidence type="ECO:0008006" key="3">
    <source>
        <dbReference type="Google" id="ProtNLM"/>
    </source>
</evidence>
<name>A0ABQ2CXM3_9DEIO</name>
<accession>A0ABQ2CXM3</accession>
<evidence type="ECO:0000313" key="1">
    <source>
        <dbReference type="EMBL" id="GGJ31104.1"/>
    </source>
</evidence>
<dbReference type="EMBL" id="BMOD01000004">
    <property type="protein sequence ID" value="GGJ31104.1"/>
    <property type="molecule type" value="Genomic_DNA"/>
</dbReference>
<evidence type="ECO:0000313" key="2">
    <source>
        <dbReference type="Proteomes" id="UP000632222"/>
    </source>
</evidence>
<dbReference type="RefSeq" id="WP_189002206.1">
    <property type="nucleotide sequence ID" value="NZ_BMOD01000004.1"/>
</dbReference>
<sequence>MKKTMVAFAVVALALVGCRSETQNQLRRQVLDFANTKQYITLYSYDGKEIFNGVVDGKVTRAEIEQSSGSYVYWFDEKGRYHQTTMPYLVSTYDRKQQ</sequence>
<reference evidence="2" key="1">
    <citation type="journal article" date="2019" name="Int. J. Syst. Evol. Microbiol.">
        <title>The Global Catalogue of Microorganisms (GCM) 10K type strain sequencing project: providing services to taxonomists for standard genome sequencing and annotation.</title>
        <authorList>
            <consortium name="The Broad Institute Genomics Platform"/>
            <consortium name="The Broad Institute Genome Sequencing Center for Infectious Disease"/>
            <person name="Wu L."/>
            <person name="Ma J."/>
        </authorList>
    </citation>
    <scope>NUCLEOTIDE SEQUENCE [LARGE SCALE GENOMIC DNA]</scope>
    <source>
        <strain evidence="2">JCM 14370</strain>
    </source>
</reference>
<gene>
    <name evidence="1" type="ORF">GCM10008938_16540</name>
</gene>